<dbReference type="EMBL" id="JARJLG010000018">
    <property type="protein sequence ID" value="KAJ7772870.1"/>
    <property type="molecule type" value="Genomic_DNA"/>
</dbReference>
<name>A0AAD7NS31_9AGAR</name>
<keyword evidence="5" id="KW-1185">Reference proteome</keyword>
<evidence type="ECO:0000256" key="1">
    <source>
        <dbReference type="ARBA" id="ARBA00009005"/>
    </source>
</evidence>
<evidence type="ECO:0000313" key="4">
    <source>
        <dbReference type="EMBL" id="KAJ7772870.1"/>
    </source>
</evidence>
<feature type="domain" description="Peptidase C14 caspase" evidence="3">
    <location>
        <begin position="13"/>
        <end position="241"/>
    </location>
</feature>
<dbReference type="PANTHER" id="PTHR48104:SF30">
    <property type="entry name" value="METACASPASE-1"/>
    <property type="match status" value="1"/>
</dbReference>
<comment type="similarity">
    <text evidence="1">Belongs to the peptidase C14B family.</text>
</comment>
<evidence type="ECO:0000256" key="2">
    <source>
        <dbReference type="SAM" id="Phobius"/>
    </source>
</evidence>
<evidence type="ECO:0000313" key="5">
    <source>
        <dbReference type="Proteomes" id="UP001215280"/>
    </source>
</evidence>
<dbReference type="AlphaFoldDB" id="A0AAD7NS31"/>
<dbReference type="Proteomes" id="UP001215280">
    <property type="component" value="Unassembled WGS sequence"/>
</dbReference>
<protein>
    <submittedName>
        <fullName evidence="4">Caspase domain-containing protein</fullName>
    </submittedName>
</protein>
<comment type="caution">
    <text evidence="4">The sequence shown here is derived from an EMBL/GenBank/DDBJ whole genome shotgun (WGS) entry which is preliminary data.</text>
</comment>
<reference evidence="4" key="1">
    <citation type="submission" date="2023-03" db="EMBL/GenBank/DDBJ databases">
        <title>Massive genome expansion in bonnet fungi (Mycena s.s.) driven by repeated elements and novel gene families across ecological guilds.</title>
        <authorList>
            <consortium name="Lawrence Berkeley National Laboratory"/>
            <person name="Harder C.B."/>
            <person name="Miyauchi S."/>
            <person name="Viragh M."/>
            <person name="Kuo A."/>
            <person name="Thoen E."/>
            <person name="Andreopoulos B."/>
            <person name="Lu D."/>
            <person name="Skrede I."/>
            <person name="Drula E."/>
            <person name="Henrissat B."/>
            <person name="Morin E."/>
            <person name="Kohler A."/>
            <person name="Barry K."/>
            <person name="LaButti K."/>
            <person name="Morin E."/>
            <person name="Salamov A."/>
            <person name="Lipzen A."/>
            <person name="Mereny Z."/>
            <person name="Hegedus B."/>
            <person name="Baldrian P."/>
            <person name="Stursova M."/>
            <person name="Weitz H."/>
            <person name="Taylor A."/>
            <person name="Grigoriev I.V."/>
            <person name="Nagy L.G."/>
            <person name="Martin F."/>
            <person name="Kauserud H."/>
        </authorList>
    </citation>
    <scope>NUCLEOTIDE SEQUENCE</scope>
    <source>
        <strain evidence="4">CBHHK188m</strain>
    </source>
</reference>
<gene>
    <name evidence="4" type="ORF">DFH07DRAFT_146319</name>
</gene>
<evidence type="ECO:0000259" key="3">
    <source>
        <dbReference type="Pfam" id="PF00656"/>
    </source>
</evidence>
<keyword evidence="2" id="KW-0812">Transmembrane</keyword>
<dbReference type="GO" id="GO:0005737">
    <property type="term" value="C:cytoplasm"/>
    <property type="evidence" value="ECO:0007669"/>
    <property type="project" value="TreeGrafter"/>
</dbReference>
<dbReference type="InterPro" id="IPR050452">
    <property type="entry name" value="Metacaspase"/>
</dbReference>
<accession>A0AAD7NS31</accession>
<dbReference type="GO" id="GO:0006508">
    <property type="term" value="P:proteolysis"/>
    <property type="evidence" value="ECO:0007669"/>
    <property type="project" value="InterPro"/>
</dbReference>
<feature type="transmembrane region" description="Helical" evidence="2">
    <location>
        <begin position="6"/>
        <end position="23"/>
    </location>
</feature>
<dbReference type="GO" id="GO:0004197">
    <property type="term" value="F:cysteine-type endopeptidase activity"/>
    <property type="evidence" value="ECO:0007669"/>
    <property type="project" value="InterPro"/>
</dbReference>
<organism evidence="4 5">
    <name type="scientific">Mycena maculata</name>
    <dbReference type="NCBI Taxonomy" id="230809"/>
    <lineage>
        <taxon>Eukaryota</taxon>
        <taxon>Fungi</taxon>
        <taxon>Dikarya</taxon>
        <taxon>Basidiomycota</taxon>
        <taxon>Agaricomycotina</taxon>
        <taxon>Agaricomycetes</taxon>
        <taxon>Agaricomycetidae</taxon>
        <taxon>Agaricales</taxon>
        <taxon>Marasmiineae</taxon>
        <taxon>Mycenaceae</taxon>
        <taxon>Mycena</taxon>
    </lineage>
</organism>
<dbReference type="Gene3D" id="3.40.50.1460">
    <property type="match status" value="1"/>
</dbReference>
<keyword evidence="2" id="KW-0472">Membrane</keyword>
<sequence>MTQVSSIGAASFFALIIGIDYYLSDDLRPLRGAVNDAREFEKYLLDRNVPPSNIVVLENEKATRANILSAFESHLLDNPNIPNHGEAKMIFFFAGHGSRFQAPRDLIAPDRRVEAICPVDERTTSAGGYAHAIPDYVLRWLFSELAEKKGPNITVILDCCHSDLDSHLWTRKPDAVQPRSYRGLFRSSHVLLAACLADEEAKEIILTDGTSHGRFTTALLNLLRSAPLQTTTYVELLNQMQGMQKWDGQTPHCAGTRSNRPIFGGNYLATGRHSVLLTVENPSDPNDPGSNAIPTSSQLFRVGMGTVDGVVPGTEFSAYDPNDSPLCTFFAESVHGADTILGWKSEKGQPPIVIPRWSRAVVSDWKSPPLFVYTPVDFPHTAYLFPTTPTLSPSKFMRASSLEQAHIIVQSDGDARVIEPLRVAMRKYQIETHVALKGNPARLSDVIGGVTHFNYFLDRANEVSNLKGKFTLAVHRLLGNYPQRTPDPRVGNDGDMVMDGAVRFTSEAGAKYGFTIRNTSNRDLFPHLFYFDPETYTIQHWYSPGGPYVKSPLPRNGGTVTIGMGSEHAFEFILSPGRVSRFGFLKLFVATCYIDLGWIQQELSPFDPRFEGAGRLRMSQRFKDTTRLPMTREQFDPMLTWNWDALTVTLTMTAPGIPVGTSTYADAEPMDCLPVWRDIWRNRLDRCAVLVTLEHPPDSQDFDNNDSQLFVVPIGTMEGVVAGTEFSAYDANDKFL</sequence>
<keyword evidence="2" id="KW-1133">Transmembrane helix</keyword>
<dbReference type="PANTHER" id="PTHR48104">
    <property type="entry name" value="METACASPASE-4"/>
    <property type="match status" value="1"/>
</dbReference>
<dbReference type="Pfam" id="PF00656">
    <property type="entry name" value="Peptidase_C14"/>
    <property type="match status" value="1"/>
</dbReference>
<proteinExistence type="inferred from homology"/>
<dbReference type="InterPro" id="IPR011600">
    <property type="entry name" value="Pept_C14_caspase"/>
</dbReference>